<dbReference type="GO" id="GO:0019905">
    <property type="term" value="F:syntaxin binding"/>
    <property type="evidence" value="ECO:0007669"/>
    <property type="project" value="TreeGrafter"/>
</dbReference>
<protein>
    <submittedName>
        <fullName evidence="15">Uncharacterized protein</fullName>
    </submittedName>
</protein>
<dbReference type="GO" id="GO:0016787">
    <property type="term" value="F:hydrolase activity"/>
    <property type="evidence" value="ECO:0007669"/>
    <property type="project" value="UniProtKB-KW"/>
</dbReference>
<dbReference type="GO" id="GO:0005524">
    <property type="term" value="F:ATP binding"/>
    <property type="evidence" value="ECO:0007669"/>
    <property type="project" value="UniProtKB-KW"/>
</dbReference>
<dbReference type="SUPFAM" id="SSF48452">
    <property type="entry name" value="TPR-like"/>
    <property type="match status" value="1"/>
</dbReference>
<dbReference type="InterPro" id="IPR027417">
    <property type="entry name" value="P-loop_NTPase"/>
</dbReference>
<evidence type="ECO:0000259" key="14">
    <source>
        <dbReference type="PROSITE" id="PS51195"/>
    </source>
</evidence>
<organism evidence="15 16">
    <name type="scientific">Pneumocystis wakefieldiae</name>
    <dbReference type="NCBI Taxonomy" id="38082"/>
    <lineage>
        <taxon>Eukaryota</taxon>
        <taxon>Fungi</taxon>
        <taxon>Dikarya</taxon>
        <taxon>Ascomycota</taxon>
        <taxon>Taphrinomycotina</taxon>
        <taxon>Pneumocystomycetes</taxon>
        <taxon>Pneumocystaceae</taxon>
        <taxon>Pneumocystis</taxon>
    </lineage>
</organism>
<evidence type="ECO:0000313" key="16">
    <source>
        <dbReference type="Proteomes" id="UP000663699"/>
    </source>
</evidence>
<evidence type="ECO:0000256" key="3">
    <source>
        <dbReference type="ARBA" id="ARBA00022448"/>
    </source>
</evidence>
<keyword evidence="10" id="KW-0472">Membrane</keyword>
<dbReference type="InterPro" id="IPR000744">
    <property type="entry name" value="NSF_attach"/>
</dbReference>
<evidence type="ECO:0000256" key="1">
    <source>
        <dbReference type="ARBA" id="ARBA00004170"/>
    </source>
</evidence>
<dbReference type="FunFam" id="1.25.40.10:FF:000049">
    <property type="entry name" value="Alpha-soluble NSF attachment protein-like"/>
    <property type="match status" value="1"/>
</dbReference>
<sequence>MSDPRSLLLKADKKSSGHGGFLSFFGNKYSEAAELYIEAANAFRLKKQGKEAGEALEKAASMQLKMDEKDDAANTLVEAYKAYRRTDPQDAARVIESAIQMFTFRGNFRRAASYKMDVASLYELELMNSQKALESYDEAGEWYSNDQAEALANKAFLKVAEIAALEEQYALAIQKYEDVARKSINNNLMKWSVKDYLFKAGICHLNLGDMVATRRALENYVDLDSTFQSTREYKLLEDILHAFESGDPDIFTEKVREYDQLRTLKLELSTIYTQTCYFNTYLLYGYIYVIRRSFYLQKKGYSHSYFSTFEDLHISPSIIRALRLAFPHIYKPTAIQSKIFSILTSKSSLFIRSWTGTGKSFALALYALNCPRSVSKKRPFNSTLTSVILVPNNDLAYQYKHWIGNILKNYENPVKNTEDIIQILTRNNYDENLQIERLKQFPSPHILVSTPTRLLDVLNELGESYKDYIDFKNLQSIVIDEADHVLDPLKCFSMKKIKQNRHHLPPGQILLDHIITSRNKASKTKAEFISDNYQLICLSATLDKNLRRLIYSKNWNRNQIIPLINMSGFDKDCDSGIPIGINHYVLKINLIEHDKIHVMDAILPQLKRKTLDTIKKKEERCKKRLKLLKDSFMISNLKSDSNSMEDIIAITLNYLVKLDDVKNAIVFISHDLSRAAFVQKCHFHGLISAVELRESIIQKEINQNKIYIMNYLSARGIDLPGLTHAYMIGRLNDHVKYVHMAGRIGRMGQTGKMISIIPSSSEKLIDSYFSKEAAIIFDKAKVNVTSYFTEKHGHEIFIKIKNI</sequence>
<dbReference type="InterPro" id="IPR011990">
    <property type="entry name" value="TPR-like_helical_dom_sf"/>
</dbReference>
<dbReference type="OrthoDB" id="9984275at2759"/>
<keyword evidence="5" id="KW-0378">Hydrolase</keyword>
<dbReference type="InterPro" id="IPR014001">
    <property type="entry name" value="Helicase_ATP-bd"/>
</dbReference>
<evidence type="ECO:0000256" key="6">
    <source>
        <dbReference type="ARBA" id="ARBA00022806"/>
    </source>
</evidence>
<evidence type="ECO:0000259" key="12">
    <source>
        <dbReference type="PROSITE" id="PS51192"/>
    </source>
</evidence>
<dbReference type="Gene3D" id="1.25.40.10">
    <property type="entry name" value="Tetratricopeptide repeat domain"/>
    <property type="match status" value="1"/>
</dbReference>
<evidence type="ECO:0000256" key="7">
    <source>
        <dbReference type="ARBA" id="ARBA00022840"/>
    </source>
</evidence>
<keyword evidence="8" id="KW-0931">ER-Golgi transport</keyword>
<evidence type="ECO:0000256" key="10">
    <source>
        <dbReference type="ARBA" id="ARBA00023136"/>
    </source>
</evidence>
<evidence type="ECO:0000256" key="11">
    <source>
        <dbReference type="PROSITE-ProRule" id="PRU00552"/>
    </source>
</evidence>
<evidence type="ECO:0000256" key="9">
    <source>
        <dbReference type="ARBA" id="ARBA00022927"/>
    </source>
</evidence>
<accession>A0A899FXW7</accession>
<keyword evidence="3" id="KW-0813">Transport</keyword>
<dbReference type="InterPro" id="IPR011545">
    <property type="entry name" value="DEAD/DEAH_box_helicase_dom"/>
</dbReference>
<dbReference type="PROSITE" id="PS51195">
    <property type="entry name" value="Q_MOTIF"/>
    <property type="match status" value="1"/>
</dbReference>
<evidence type="ECO:0000256" key="8">
    <source>
        <dbReference type="ARBA" id="ARBA00022892"/>
    </source>
</evidence>
<dbReference type="PROSITE" id="PS51192">
    <property type="entry name" value="HELICASE_ATP_BIND_1"/>
    <property type="match status" value="1"/>
</dbReference>
<dbReference type="PANTHER" id="PTHR13768:SF8">
    <property type="entry name" value="ALPHA-SOLUBLE NSF ATTACHMENT PROTEIN"/>
    <property type="match status" value="1"/>
</dbReference>
<keyword evidence="4" id="KW-0547">Nucleotide-binding</keyword>
<keyword evidence="7" id="KW-0067">ATP-binding</keyword>
<dbReference type="GO" id="GO:0003676">
    <property type="term" value="F:nucleic acid binding"/>
    <property type="evidence" value="ECO:0007669"/>
    <property type="project" value="InterPro"/>
</dbReference>
<dbReference type="GO" id="GO:0035494">
    <property type="term" value="P:SNARE complex disassembly"/>
    <property type="evidence" value="ECO:0007669"/>
    <property type="project" value="TreeGrafter"/>
</dbReference>
<evidence type="ECO:0000259" key="13">
    <source>
        <dbReference type="PROSITE" id="PS51194"/>
    </source>
</evidence>
<reference evidence="15" key="1">
    <citation type="submission" date="2020-06" db="EMBL/GenBank/DDBJ databases">
        <title>Genomes of multiple members of Pneumocystis genus reveal paths to human pathogen Pneumocystis jirovecii.</title>
        <authorList>
            <person name="Cisse O.H."/>
            <person name="Ma L."/>
            <person name="Dekker J."/>
            <person name="Khil P."/>
            <person name="Jo J."/>
            <person name="Brenchley J."/>
            <person name="Blair R."/>
            <person name="Pahar B."/>
            <person name="Chabe M."/>
            <person name="Van Rompay K.A."/>
            <person name="Keesler R."/>
            <person name="Sukura A."/>
            <person name="Hirsch V."/>
            <person name="Kutty G."/>
            <person name="Liu Y."/>
            <person name="Peng L."/>
            <person name="Chen J."/>
            <person name="Song J."/>
            <person name="Weissenbacher-Lang C."/>
            <person name="Xu J."/>
            <person name="Upham N.S."/>
            <person name="Stajich J.E."/>
            <person name="Cuomo C.A."/>
            <person name="Cushion M.T."/>
            <person name="Kovacs J.A."/>
        </authorList>
    </citation>
    <scope>NUCLEOTIDE SEQUENCE</scope>
    <source>
        <strain evidence="15">2A</strain>
    </source>
</reference>
<evidence type="ECO:0000256" key="4">
    <source>
        <dbReference type="ARBA" id="ARBA00022741"/>
    </source>
</evidence>
<dbReference type="PANTHER" id="PTHR13768">
    <property type="entry name" value="SOLUBLE NSF ATTACHMENT PROTEIN SNAP"/>
    <property type="match status" value="1"/>
</dbReference>
<dbReference type="Pfam" id="PF00270">
    <property type="entry name" value="DEAD"/>
    <property type="match status" value="1"/>
</dbReference>
<feature type="short sequence motif" description="Q motif" evidence="11">
    <location>
        <begin position="307"/>
        <end position="337"/>
    </location>
</feature>
<keyword evidence="16" id="KW-1185">Reference proteome</keyword>
<dbReference type="InterPro" id="IPR001650">
    <property type="entry name" value="Helicase_C-like"/>
</dbReference>
<dbReference type="GO" id="GO:0031201">
    <property type="term" value="C:SNARE complex"/>
    <property type="evidence" value="ECO:0007669"/>
    <property type="project" value="TreeGrafter"/>
</dbReference>
<dbReference type="GO" id="GO:0005774">
    <property type="term" value="C:vacuolar membrane"/>
    <property type="evidence" value="ECO:0007669"/>
    <property type="project" value="TreeGrafter"/>
</dbReference>
<dbReference type="EMBL" id="CP054537">
    <property type="protein sequence ID" value="QSL65326.1"/>
    <property type="molecule type" value="Genomic_DNA"/>
</dbReference>
<dbReference type="CDD" id="cd15832">
    <property type="entry name" value="SNAP"/>
    <property type="match status" value="1"/>
</dbReference>
<comment type="similarity">
    <text evidence="2">Belongs to the SNAP family.</text>
</comment>
<dbReference type="PROSITE" id="PS51194">
    <property type="entry name" value="HELICASE_CTER"/>
    <property type="match status" value="1"/>
</dbReference>
<dbReference type="SUPFAM" id="SSF52540">
    <property type="entry name" value="P-loop containing nucleoside triphosphate hydrolases"/>
    <property type="match status" value="2"/>
</dbReference>
<dbReference type="Gene3D" id="3.40.50.300">
    <property type="entry name" value="P-loop containing nucleotide triphosphate hydrolases"/>
    <property type="match status" value="2"/>
</dbReference>
<evidence type="ECO:0000313" key="15">
    <source>
        <dbReference type="EMBL" id="QSL65326.1"/>
    </source>
</evidence>
<feature type="domain" description="Helicase ATP-binding" evidence="12">
    <location>
        <begin position="340"/>
        <end position="560"/>
    </location>
</feature>
<keyword evidence="6" id="KW-0347">Helicase</keyword>
<evidence type="ECO:0000256" key="2">
    <source>
        <dbReference type="ARBA" id="ARBA00010050"/>
    </source>
</evidence>
<proteinExistence type="inferred from homology"/>
<dbReference type="PRINTS" id="PR00448">
    <property type="entry name" value="NSFATTACHMNT"/>
</dbReference>
<dbReference type="GO" id="GO:0005483">
    <property type="term" value="F:soluble NSF attachment protein activity"/>
    <property type="evidence" value="ECO:0007669"/>
    <property type="project" value="UniProtKB-ARBA"/>
</dbReference>
<keyword evidence="9" id="KW-0653">Protein transport</keyword>
<comment type="subcellular location">
    <subcellularLocation>
        <location evidence="1">Membrane</location>
        <topology evidence="1">Peripheral membrane protein</topology>
    </subcellularLocation>
</comment>
<name>A0A899FXW7_9ASCO</name>
<dbReference type="AlphaFoldDB" id="A0A899FXW7"/>
<dbReference type="InterPro" id="IPR014014">
    <property type="entry name" value="RNA_helicase_DEAD_Q_motif"/>
</dbReference>
<gene>
    <name evidence="15" type="ORF">MERGE_002636</name>
</gene>
<dbReference type="Pfam" id="PF14938">
    <property type="entry name" value="SNAP"/>
    <property type="match status" value="1"/>
</dbReference>
<dbReference type="GO" id="GO:0006886">
    <property type="term" value="P:intracellular protein transport"/>
    <property type="evidence" value="ECO:0007669"/>
    <property type="project" value="InterPro"/>
</dbReference>
<feature type="domain" description="Helicase C-terminal" evidence="13">
    <location>
        <begin position="613"/>
        <end position="803"/>
    </location>
</feature>
<feature type="domain" description="DEAD-box RNA helicase Q" evidence="14">
    <location>
        <begin position="307"/>
        <end position="337"/>
    </location>
</feature>
<dbReference type="Proteomes" id="UP000663699">
    <property type="component" value="Chromosome 6"/>
</dbReference>
<dbReference type="GO" id="GO:0003724">
    <property type="term" value="F:RNA helicase activity"/>
    <property type="evidence" value="ECO:0007669"/>
    <property type="project" value="InterPro"/>
</dbReference>
<evidence type="ECO:0000256" key="5">
    <source>
        <dbReference type="ARBA" id="ARBA00022801"/>
    </source>
</evidence>
<dbReference type="SMART" id="SM00487">
    <property type="entry name" value="DEXDc"/>
    <property type="match status" value="1"/>
</dbReference>